<dbReference type="InterPro" id="IPR006594">
    <property type="entry name" value="LisH"/>
</dbReference>
<keyword evidence="4" id="KW-0804">Transcription</keyword>
<keyword evidence="2" id="KW-0805">Transcription regulation</keyword>
<comment type="subcellular location">
    <subcellularLocation>
        <location evidence="1">Nucleus</location>
    </subcellularLocation>
</comment>
<dbReference type="Pfam" id="PF08513">
    <property type="entry name" value="LisH"/>
    <property type="match status" value="1"/>
</dbReference>
<sequence>MEESDSKQRLNAYIYDFLVKSALRGSARTFFEETGLQRGSNGNGNGSDSRKGDVKKEIVAIDSPRSYLYEWWKIFWDLCTVRSHRDDGESVGLPAVQAYCKLWDEKKAQEQAVMAQEVRAASLQQASEDAGEYDNEEVDASKLALVVNSVPLKSNLRKPPSASLKRVDKRQPKRGRQSDIREGLRHDPSALIRSGDVRTGRSARVNTVARGDSVNAALPTQEMPSFDLQSFEYDPDFLLFTSPEAVPLSMELPPVPGEDICFIDNSGERALNFLNGT</sequence>
<keyword evidence="8" id="KW-1185">Reference proteome</keyword>
<dbReference type="PANTHER" id="PTHR45093">
    <property type="entry name" value="TRANSCRIPTION ACTIVATOR MSS11"/>
    <property type="match status" value="1"/>
</dbReference>
<proteinExistence type="predicted"/>
<evidence type="ECO:0000256" key="1">
    <source>
        <dbReference type="ARBA" id="ARBA00004123"/>
    </source>
</evidence>
<gene>
    <name evidence="7" type="primary">FLO8</name>
    <name evidence="7" type="ORF">ZYGM_004104</name>
</gene>
<feature type="region of interest" description="Disordered" evidence="6">
    <location>
        <begin position="156"/>
        <end position="188"/>
    </location>
</feature>
<dbReference type="EMBL" id="BIMX01000001">
    <property type="protein sequence ID" value="GCE97158.1"/>
    <property type="molecule type" value="Genomic_DNA"/>
</dbReference>
<comment type="caution">
    <text evidence="7">The sequence shown here is derived from an EMBL/GenBank/DDBJ whole genome shotgun (WGS) entry which is preliminary data.</text>
</comment>
<evidence type="ECO:0000313" key="7">
    <source>
        <dbReference type="EMBL" id="GCE97158.1"/>
    </source>
</evidence>
<evidence type="ECO:0000256" key="5">
    <source>
        <dbReference type="ARBA" id="ARBA00023242"/>
    </source>
</evidence>
<keyword evidence="3" id="KW-0010">Activator</keyword>
<protein>
    <submittedName>
        <fullName evidence="7">Transcriptional activator flo8</fullName>
    </submittedName>
</protein>
<accession>A0A4C2E571</accession>
<dbReference type="PROSITE" id="PS50896">
    <property type="entry name" value="LISH"/>
    <property type="match status" value="1"/>
</dbReference>
<dbReference type="AlphaFoldDB" id="A0A4C2E571"/>
<name>A0A4C2E571_9SACH</name>
<dbReference type="Proteomes" id="UP000301737">
    <property type="component" value="Unassembled WGS sequence"/>
</dbReference>
<organism evidence="7 8">
    <name type="scientific">Zygosaccharomyces mellis</name>
    <dbReference type="NCBI Taxonomy" id="42258"/>
    <lineage>
        <taxon>Eukaryota</taxon>
        <taxon>Fungi</taxon>
        <taxon>Dikarya</taxon>
        <taxon>Ascomycota</taxon>
        <taxon>Saccharomycotina</taxon>
        <taxon>Saccharomycetes</taxon>
        <taxon>Saccharomycetales</taxon>
        <taxon>Saccharomycetaceae</taxon>
        <taxon>Zygosaccharomyces</taxon>
    </lineage>
</organism>
<evidence type="ECO:0000256" key="4">
    <source>
        <dbReference type="ARBA" id="ARBA00023163"/>
    </source>
</evidence>
<reference evidence="7 8" key="1">
    <citation type="submission" date="2019-01" db="EMBL/GenBank/DDBJ databases">
        <title>Draft Genome Sequencing of Zygosaccharomyces mellis Ca-7.</title>
        <authorList>
            <person name="Shiwa Y."/>
            <person name="Kanesaki Y."/>
            <person name="Ishige T."/>
            <person name="Mura K."/>
            <person name="Hori T."/>
            <person name="Tamura T."/>
        </authorList>
    </citation>
    <scope>NUCLEOTIDE SEQUENCE [LARGE SCALE GENOMIC DNA]</scope>
    <source>
        <strain evidence="7 8">Ca-7</strain>
    </source>
</reference>
<evidence type="ECO:0000256" key="6">
    <source>
        <dbReference type="SAM" id="MobiDB-lite"/>
    </source>
</evidence>
<dbReference type="SMART" id="SM00667">
    <property type="entry name" value="LisH"/>
    <property type="match status" value="1"/>
</dbReference>
<feature type="compositionally biased region" description="Basic and acidic residues" evidence="6">
    <location>
        <begin position="165"/>
        <end position="188"/>
    </location>
</feature>
<dbReference type="PANTHER" id="PTHR45093:SF2">
    <property type="entry name" value="LISH DOMAIN-CONTAINING PROTEIN"/>
    <property type="match status" value="1"/>
</dbReference>
<evidence type="ECO:0000256" key="2">
    <source>
        <dbReference type="ARBA" id="ARBA00023015"/>
    </source>
</evidence>
<evidence type="ECO:0000256" key="3">
    <source>
        <dbReference type="ARBA" id="ARBA00023159"/>
    </source>
</evidence>
<keyword evidence="5" id="KW-0539">Nucleus</keyword>
<dbReference type="GO" id="GO:0005634">
    <property type="term" value="C:nucleus"/>
    <property type="evidence" value="ECO:0007669"/>
    <property type="project" value="UniProtKB-SubCell"/>
</dbReference>
<dbReference type="OrthoDB" id="5600002at2759"/>
<evidence type="ECO:0000313" key="8">
    <source>
        <dbReference type="Proteomes" id="UP000301737"/>
    </source>
</evidence>